<organism evidence="2 3">
    <name type="scientific">Leptospira congkakensis</name>
    <dbReference type="NCBI Taxonomy" id="2484932"/>
    <lineage>
        <taxon>Bacteria</taxon>
        <taxon>Pseudomonadati</taxon>
        <taxon>Spirochaetota</taxon>
        <taxon>Spirochaetia</taxon>
        <taxon>Leptospirales</taxon>
        <taxon>Leptospiraceae</taxon>
        <taxon>Leptospira</taxon>
    </lineage>
</organism>
<dbReference type="PANTHER" id="PTHR47163">
    <property type="entry name" value="DDE_TNP_IS1595 DOMAIN-CONTAINING PROTEIN"/>
    <property type="match status" value="1"/>
</dbReference>
<name>A0A4Z1A8J5_9LEPT</name>
<evidence type="ECO:0000313" key="2">
    <source>
        <dbReference type="EMBL" id="TGL87679.1"/>
    </source>
</evidence>
<dbReference type="InterPro" id="IPR024442">
    <property type="entry name" value="Transposase_Zn_ribbon"/>
</dbReference>
<reference evidence="2" key="1">
    <citation type="journal article" date="2019" name="PLoS Negl. Trop. Dis.">
        <title>Revisiting the worldwide diversity of Leptospira species in the environment.</title>
        <authorList>
            <person name="Vincent A.T."/>
            <person name="Schiettekatte O."/>
            <person name="Bourhy P."/>
            <person name="Veyrier F.J."/>
            <person name="Picardeau M."/>
        </authorList>
    </citation>
    <scope>NUCLEOTIDE SEQUENCE [LARGE SCALE GENOMIC DNA]</scope>
    <source>
        <strain evidence="2">201702422</strain>
    </source>
</reference>
<dbReference type="InterPro" id="IPR024445">
    <property type="entry name" value="Tnp_ISXO2-like"/>
</dbReference>
<evidence type="ECO:0000259" key="1">
    <source>
        <dbReference type="SMART" id="SM01126"/>
    </source>
</evidence>
<dbReference type="OrthoDB" id="271821at2"/>
<dbReference type="InterPro" id="IPR053164">
    <property type="entry name" value="IS1016-like_transposase"/>
</dbReference>
<dbReference type="Pfam" id="PF12760">
    <property type="entry name" value="Zn_ribbon_IS1595"/>
    <property type="match status" value="1"/>
</dbReference>
<dbReference type="Proteomes" id="UP000298263">
    <property type="component" value="Unassembled WGS sequence"/>
</dbReference>
<keyword evidence="3" id="KW-1185">Reference proteome</keyword>
<dbReference type="AlphaFoldDB" id="A0A4Z1A8J5"/>
<feature type="domain" description="ISXO2-like transposase" evidence="1">
    <location>
        <begin position="139"/>
        <end position="289"/>
    </location>
</feature>
<proteinExistence type="predicted"/>
<dbReference type="RefSeq" id="WP_135586717.1">
    <property type="nucleotide sequence ID" value="NZ_RQGO01000010.1"/>
</dbReference>
<comment type="caution">
    <text evidence="2">The sequence shown here is derived from an EMBL/GenBank/DDBJ whole genome shotgun (WGS) entry which is preliminary data.</text>
</comment>
<dbReference type="NCBIfam" id="NF033547">
    <property type="entry name" value="transpos_IS1595"/>
    <property type="match status" value="1"/>
</dbReference>
<gene>
    <name evidence="2" type="ORF">EHQ69_16370</name>
</gene>
<dbReference type="EMBL" id="RQGP01000027">
    <property type="protein sequence ID" value="TGL87679.1"/>
    <property type="molecule type" value="Genomic_DNA"/>
</dbReference>
<sequence length="308" mass="36087">MKKGNNTTIVRAIGISYLELMQRFPTEMDIIDYFLHIKYPKGIRCSHCLSKKVIHRKLTPRKFQCNSCNNSFSIFKSTIFKDSKLDLRKWLYVIHLVVNAKKGISACQVHREIRGSYKTSWRMVHQIRKAMGQTVSKDMFKAIVEIDEAYVHSDPKPKVKSKRGRGSFKTPIVGVYSREDDKIYTTVAKPNKLGQKLTGKQLLNILEEVTSKEAVVMTDEFRPYRILEKEGYDHQTVNHSEHQYAFNGIHVNNVEAFWSIFKRGLVGSFHHVSGKYLQNYINEFTYRFNNRKNKEIFYDLLEKTLLEF</sequence>
<dbReference type="Pfam" id="PF12762">
    <property type="entry name" value="DDE_Tnp_IS1595"/>
    <property type="match status" value="1"/>
</dbReference>
<evidence type="ECO:0000313" key="3">
    <source>
        <dbReference type="Proteomes" id="UP000298263"/>
    </source>
</evidence>
<dbReference type="PANTHER" id="PTHR47163:SF2">
    <property type="entry name" value="SI:DKEY-17M8.2"/>
    <property type="match status" value="1"/>
</dbReference>
<accession>A0A4Z1A8J5</accession>
<dbReference type="SMART" id="SM01126">
    <property type="entry name" value="DDE_Tnp_IS1595"/>
    <property type="match status" value="1"/>
</dbReference>
<protein>
    <submittedName>
        <fullName evidence="2">IS1595 family transposase</fullName>
    </submittedName>
</protein>